<dbReference type="Proteomes" id="UP001215280">
    <property type="component" value="Unassembled WGS sequence"/>
</dbReference>
<dbReference type="AlphaFoldDB" id="A0AAD7NZY9"/>
<name>A0AAD7NZY9_9AGAR</name>
<reference evidence="1" key="1">
    <citation type="submission" date="2023-03" db="EMBL/GenBank/DDBJ databases">
        <title>Massive genome expansion in bonnet fungi (Mycena s.s.) driven by repeated elements and novel gene families across ecological guilds.</title>
        <authorList>
            <consortium name="Lawrence Berkeley National Laboratory"/>
            <person name="Harder C.B."/>
            <person name="Miyauchi S."/>
            <person name="Viragh M."/>
            <person name="Kuo A."/>
            <person name="Thoen E."/>
            <person name="Andreopoulos B."/>
            <person name="Lu D."/>
            <person name="Skrede I."/>
            <person name="Drula E."/>
            <person name="Henrissat B."/>
            <person name="Morin E."/>
            <person name="Kohler A."/>
            <person name="Barry K."/>
            <person name="LaButti K."/>
            <person name="Morin E."/>
            <person name="Salamov A."/>
            <person name="Lipzen A."/>
            <person name="Mereny Z."/>
            <person name="Hegedus B."/>
            <person name="Baldrian P."/>
            <person name="Stursova M."/>
            <person name="Weitz H."/>
            <person name="Taylor A."/>
            <person name="Grigoriev I.V."/>
            <person name="Nagy L.G."/>
            <person name="Martin F."/>
            <person name="Kauserud H."/>
        </authorList>
    </citation>
    <scope>NUCLEOTIDE SEQUENCE</scope>
    <source>
        <strain evidence="1">CBHHK188m</strain>
    </source>
</reference>
<accession>A0AAD7NZY9</accession>
<comment type="caution">
    <text evidence="1">The sequence shown here is derived from an EMBL/GenBank/DDBJ whole genome shotgun (WGS) entry which is preliminary data.</text>
</comment>
<sequence length="197" mass="21769">MESPGNGLDRFYIMLAIRKMCSVHPPLPMPTVGEVSLELLQSAPPTSTTSTMFGTLLIFALTAWLSRCISPTRLTAVLLAVLHETEEAHFTALEGGVLSGSDPYTKKLLNLQMKVSITREASLLNSLSTYQFFLALLKGRSLILLQCIREVQGLKTEIEILKEKHLQNLGARGAGISTRTMAIRRRHSTTFNRGRSI</sequence>
<organism evidence="1 2">
    <name type="scientific">Mycena maculata</name>
    <dbReference type="NCBI Taxonomy" id="230809"/>
    <lineage>
        <taxon>Eukaryota</taxon>
        <taxon>Fungi</taxon>
        <taxon>Dikarya</taxon>
        <taxon>Basidiomycota</taxon>
        <taxon>Agaricomycotina</taxon>
        <taxon>Agaricomycetes</taxon>
        <taxon>Agaricomycetidae</taxon>
        <taxon>Agaricales</taxon>
        <taxon>Marasmiineae</taxon>
        <taxon>Mycenaceae</taxon>
        <taxon>Mycena</taxon>
    </lineage>
</organism>
<protein>
    <submittedName>
        <fullName evidence="1">Uncharacterized protein</fullName>
    </submittedName>
</protein>
<keyword evidence="2" id="KW-1185">Reference proteome</keyword>
<dbReference type="EMBL" id="JARJLG010000004">
    <property type="protein sequence ID" value="KAJ7781928.1"/>
    <property type="molecule type" value="Genomic_DNA"/>
</dbReference>
<gene>
    <name evidence="1" type="ORF">DFH07DRAFT_391187</name>
</gene>
<proteinExistence type="predicted"/>
<evidence type="ECO:0000313" key="2">
    <source>
        <dbReference type="Proteomes" id="UP001215280"/>
    </source>
</evidence>
<evidence type="ECO:0000313" key="1">
    <source>
        <dbReference type="EMBL" id="KAJ7781928.1"/>
    </source>
</evidence>